<evidence type="ECO:0000313" key="1">
    <source>
        <dbReference type="EMBL" id="KAE9607566.1"/>
    </source>
</evidence>
<protein>
    <submittedName>
        <fullName evidence="1">Uncharacterized protein</fullName>
    </submittedName>
</protein>
<organism evidence="1 2">
    <name type="scientific">Lupinus albus</name>
    <name type="common">White lupine</name>
    <name type="synonym">Lupinus termis</name>
    <dbReference type="NCBI Taxonomy" id="3870"/>
    <lineage>
        <taxon>Eukaryota</taxon>
        <taxon>Viridiplantae</taxon>
        <taxon>Streptophyta</taxon>
        <taxon>Embryophyta</taxon>
        <taxon>Tracheophyta</taxon>
        <taxon>Spermatophyta</taxon>
        <taxon>Magnoliopsida</taxon>
        <taxon>eudicotyledons</taxon>
        <taxon>Gunneridae</taxon>
        <taxon>Pentapetalae</taxon>
        <taxon>rosids</taxon>
        <taxon>fabids</taxon>
        <taxon>Fabales</taxon>
        <taxon>Fabaceae</taxon>
        <taxon>Papilionoideae</taxon>
        <taxon>50 kb inversion clade</taxon>
        <taxon>genistoids sensu lato</taxon>
        <taxon>core genistoids</taxon>
        <taxon>Genisteae</taxon>
        <taxon>Lupinus</taxon>
    </lineage>
</organism>
<dbReference type="Proteomes" id="UP000447434">
    <property type="component" value="Chromosome 9"/>
</dbReference>
<accession>A0A6A4Q230</accession>
<proteinExistence type="predicted"/>
<evidence type="ECO:0000313" key="2">
    <source>
        <dbReference type="Proteomes" id="UP000447434"/>
    </source>
</evidence>
<comment type="caution">
    <text evidence="1">The sequence shown here is derived from an EMBL/GenBank/DDBJ whole genome shotgun (WGS) entry which is preliminary data.</text>
</comment>
<dbReference type="EMBL" id="WOCE01000009">
    <property type="protein sequence ID" value="KAE9607566.1"/>
    <property type="molecule type" value="Genomic_DNA"/>
</dbReference>
<keyword evidence="2" id="KW-1185">Reference proteome</keyword>
<dbReference type="AlphaFoldDB" id="A0A6A4Q230"/>
<reference evidence="2" key="1">
    <citation type="journal article" date="2020" name="Nat. Commun.">
        <title>Genome sequence of the cluster root forming white lupin.</title>
        <authorList>
            <person name="Hufnagel B."/>
            <person name="Marques A."/>
            <person name="Soriano A."/>
            <person name="Marques L."/>
            <person name="Divol F."/>
            <person name="Doumas P."/>
            <person name="Sallet E."/>
            <person name="Mancinotti D."/>
            <person name="Carrere S."/>
            <person name="Marande W."/>
            <person name="Arribat S."/>
            <person name="Keller J."/>
            <person name="Huneau C."/>
            <person name="Blein T."/>
            <person name="Aime D."/>
            <person name="Laguerre M."/>
            <person name="Taylor J."/>
            <person name="Schubert V."/>
            <person name="Nelson M."/>
            <person name="Geu-Flores F."/>
            <person name="Crespi M."/>
            <person name="Gallardo-Guerrero K."/>
            <person name="Delaux P.-M."/>
            <person name="Salse J."/>
            <person name="Berges H."/>
            <person name="Guyot R."/>
            <person name="Gouzy J."/>
            <person name="Peret B."/>
        </authorList>
    </citation>
    <scope>NUCLEOTIDE SEQUENCE [LARGE SCALE GENOMIC DNA]</scope>
    <source>
        <strain evidence="2">cv. Amiga</strain>
    </source>
</reference>
<sequence>MEARNFGSHYPFEVALSDLLFVEPSAGSEIKGYAFECFCTSQL</sequence>
<gene>
    <name evidence="1" type="ORF">Lalb_Chr09g0331411</name>
</gene>
<name>A0A6A4Q230_LUPAL</name>